<dbReference type="EMBL" id="JACEMZ010000063">
    <property type="protein sequence ID" value="MBA4453015.1"/>
    <property type="molecule type" value="Genomic_DNA"/>
</dbReference>
<accession>A0AC60VZY7</accession>
<name>A0AC60VZY7_9ARCH</name>
<dbReference type="Proteomes" id="UP000559653">
    <property type="component" value="Unassembled WGS sequence"/>
</dbReference>
<evidence type="ECO:0000313" key="1">
    <source>
        <dbReference type="EMBL" id="MBA4453015.1"/>
    </source>
</evidence>
<evidence type="ECO:0000313" key="2">
    <source>
        <dbReference type="Proteomes" id="UP000559653"/>
    </source>
</evidence>
<reference evidence="1 2" key="1">
    <citation type="journal article" date="2020" name="Appl. Environ. Microbiol.">
        <title>Genomic Characteristics of a Novel Species of Ammonia-Oxidizing Archaea from the Jiulong River Estuary.</title>
        <authorList>
            <person name="Zou D."/>
            <person name="Wan R."/>
            <person name="Han L."/>
            <person name="Xu M.N."/>
            <person name="Liu Y."/>
            <person name="Liu H."/>
            <person name="Kao S.J."/>
            <person name="Li M."/>
        </authorList>
    </citation>
    <scope>NUCLEOTIDE SEQUENCE [LARGE SCALE GENOMIC DNA]</scope>
    <source>
        <strain evidence="1">W1bin1</strain>
    </source>
</reference>
<organism evidence="1 2">
    <name type="scientific">Candidatus Nitrosomaritimum aestuariumsis</name>
    <dbReference type="NCBI Taxonomy" id="3342354"/>
    <lineage>
        <taxon>Archaea</taxon>
        <taxon>Nitrososphaerota</taxon>
        <taxon>Nitrososphaeria</taxon>
        <taxon>Nitrosopumilales</taxon>
        <taxon>Nitrosopumilaceae</taxon>
        <taxon>Candidatus Nitrosomaritimum</taxon>
    </lineage>
</organism>
<proteinExistence type="predicted"/>
<gene>
    <name evidence="1" type="ORF">H2B03_07625</name>
</gene>
<sequence length="75" mass="9108">MTKKGIIEEIFSKAKFANEINLYYVSYRDFEKIREIELQEFIEESENFQKIPSSRITKIRKNNTILFEKNLKKDE</sequence>
<protein>
    <submittedName>
        <fullName evidence="1">DUF504 domain-containing protein</fullName>
    </submittedName>
</protein>
<comment type="caution">
    <text evidence="1">The sequence shown here is derived from an EMBL/GenBank/DDBJ whole genome shotgun (WGS) entry which is preliminary data.</text>
</comment>